<evidence type="ECO:0000313" key="6">
    <source>
        <dbReference type="EMBL" id="TNC47566.1"/>
    </source>
</evidence>
<dbReference type="SUPFAM" id="SSF46689">
    <property type="entry name" value="Homeodomain-like"/>
    <property type="match status" value="1"/>
</dbReference>
<dbReference type="PANTHER" id="PTHR47506:SF1">
    <property type="entry name" value="HTH-TYPE TRANSCRIPTIONAL REGULATOR YJDC"/>
    <property type="match status" value="1"/>
</dbReference>
<dbReference type="EMBL" id="VDFR01000044">
    <property type="protein sequence ID" value="TNC47566.1"/>
    <property type="molecule type" value="Genomic_DNA"/>
</dbReference>
<dbReference type="EMBL" id="VDFR01000018">
    <property type="protein sequence ID" value="TNC50260.1"/>
    <property type="molecule type" value="Genomic_DNA"/>
</dbReference>
<organism evidence="6 8">
    <name type="scientific">Mumia zhuanghuii</name>
    <dbReference type="NCBI Taxonomy" id="2585211"/>
    <lineage>
        <taxon>Bacteria</taxon>
        <taxon>Bacillati</taxon>
        <taxon>Actinomycetota</taxon>
        <taxon>Actinomycetes</taxon>
        <taxon>Propionibacteriales</taxon>
        <taxon>Nocardioidaceae</taxon>
        <taxon>Mumia</taxon>
    </lineage>
</organism>
<evidence type="ECO:0000313" key="8">
    <source>
        <dbReference type="Proteomes" id="UP000306740"/>
    </source>
</evidence>
<keyword evidence="3" id="KW-0804">Transcription</keyword>
<comment type="caution">
    <text evidence="6">The sequence shown here is derived from an EMBL/GenBank/DDBJ whole genome shotgun (WGS) entry which is preliminary data.</text>
</comment>
<dbReference type="InterPro" id="IPR009057">
    <property type="entry name" value="Homeodomain-like_sf"/>
</dbReference>
<sequence length="211" mass="22666">MAPSPTSETAPQTERDRDVLVDCASALFNAHGIQAVGMDAIRAGAGVPLKRVYKAFRSKDDLVSATLRRRDADTVEALSAFLEARVGDDPVERVLAVFDWMRDWFADDGFRGCAFINAFGELGGDAAYVATPVRDHKRAFRELLRRLVTEIGLPEHETDVLADRLALVANGAMVLAPITGSPATADDAKATARVLIDAAVRASGKEKTAGR</sequence>
<gene>
    <name evidence="7" type="ORF">FHE65_04075</name>
    <name evidence="6" type="ORF">FHE65_09685</name>
</gene>
<dbReference type="OrthoDB" id="4214267at2"/>
<dbReference type="PANTHER" id="PTHR47506">
    <property type="entry name" value="TRANSCRIPTIONAL REGULATORY PROTEIN"/>
    <property type="match status" value="1"/>
</dbReference>
<feature type="domain" description="HTH tetR-type" evidence="5">
    <location>
        <begin position="14"/>
        <end position="74"/>
    </location>
</feature>
<accession>A0A5C4MTB8</accession>
<protein>
    <submittedName>
        <fullName evidence="6">TetR/AcrR family transcriptional regulator</fullName>
    </submittedName>
</protein>
<dbReference type="Gene3D" id="1.10.357.10">
    <property type="entry name" value="Tetracycline Repressor, domain 2"/>
    <property type="match status" value="1"/>
</dbReference>
<dbReference type="GO" id="GO:0003677">
    <property type="term" value="F:DNA binding"/>
    <property type="evidence" value="ECO:0007669"/>
    <property type="project" value="UniProtKB-UniRule"/>
</dbReference>
<evidence type="ECO:0000256" key="2">
    <source>
        <dbReference type="ARBA" id="ARBA00023125"/>
    </source>
</evidence>
<evidence type="ECO:0000256" key="1">
    <source>
        <dbReference type="ARBA" id="ARBA00023015"/>
    </source>
</evidence>
<dbReference type="RefSeq" id="WP_139105341.1">
    <property type="nucleotide sequence ID" value="NZ_VDFR01000018.1"/>
</dbReference>
<dbReference type="SUPFAM" id="SSF48498">
    <property type="entry name" value="Tetracyclin repressor-like, C-terminal domain"/>
    <property type="match status" value="1"/>
</dbReference>
<name>A0A5C4MTB8_9ACTN</name>
<dbReference type="InterPro" id="IPR001647">
    <property type="entry name" value="HTH_TetR"/>
</dbReference>
<proteinExistence type="predicted"/>
<dbReference type="Proteomes" id="UP000306740">
    <property type="component" value="Unassembled WGS sequence"/>
</dbReference>
<feature type="DNA-binding region" description="H-T-H motif" evidence="4">
    <location>
        <begin position="37"/>
        <end position="56"/>
    </location>
</feature>
<dbReference type="Pfam" id="PF00440">
    <property type="entry name" value="TetR_N"/>
    <property type="match status" value="1"/>
</dbReference>
<reference evidence="6 8" key="1">
    <citation type="submission" date="2019-05" db="EMBL/GenBank/DDBJ databases">
        <title>Mumia sp. nov., isolated from the intestinal contents of plateau pika (Ochotona curzoniae) in the Qinghai-Tibet plateau of China.</title>
        <authorList>
            <person name="Tian Z."/>
        </authorList>
    </citation>
    <scope>NUCLEOTIDE SEQUENCE [LARGE SCALE GENOMIC DNA]</scope>
    <source>
        <strain evidence="8">527</strain>
        <strain evidence="6">Z527</strain>
    </source>
</reference>
<evidence type="ECO:0000313" key="7">
    <source>
        <dbReference type="EMBL" id="TNC50260.1"/>
    </source>
</evidence>
<dbReference type="AlphaFoldDB" id="A0A5C4MTB8"/>
<dbReference type="PROSITE" id="PS50977">
    <property type="entry name" value="HTH_TETR_2"/>
    <property type="match status" value="1"/>
</dbReference>
<evidence type="ECO:0000256" key="3">
    <source>
        <dbReference type="ARBA" id="ARBA00023163"/>
    </source>
</evidence>
<keyword evidence="2 4" id="KW-0238">DNA-binding</keyword>
<evidence type="ECO:0000259" key="5">
    <source>
        <dbReference type="PROSITE" id="PS50977"/>
    </source>
</evidence>
<dbReference type="InterPro" id="IPR036271">
    <property type="entry name" value="Tet_transcr_reg_TetR-rel_C_sf"/>
</dbReference>
<evidence type="ECO:0000256" key="4">
    <source>
        <dbReference type="PROSITE-ProRule" id="PRU00335"/>
    </source>
</evidence>
<keyword evidence="1" id="KW-0805">Transcription regulation</keyword>